<sequence>FIHFSLSSLYLFHHYEDFCRREFIIHYEISLYPSRMWSQRGVGDCAETTANSDVSPITLLVRWTANQQPASATS</sequence>
<dbReference type="Proteomes" id="UP001328107">
    <property type="component" value="Unassembled WGS sequence"/>
</dbReference>
<protein>
    <submittedName>
        <fullName evidence="1">Uncharacterized protein</fullName>
    </submittedName>
</protein>
<accession>A0AAN5D9Q5</accession>
<reference evidence="2" key="1">
    <citation type="submission" date="2022-10" db="EMBL/GenBank/DDBJ databases">
        <title>Genome assembly of Pristionchus species.</title>
        <authorList>
            <person name="Yoshida K."/>
            <person name="Sommer R.J."/>
        </authorList>
    </citation>
    <scope>NUCLEOTIDE SEQUENCE [LARGE SCALE GENOMIC DNA]</scope>
    <source>
        <strain evidence="2">RS5460</strain>
    </source>
</reference>
<proteinExistence type="predicted"/>
<dbReference type="EMBL" id="BTRK01000006">
    <property type="protein sequence ID" value="GMR59391.1"/>
    <property type="molecule type" value="Genomic_DNA"/>
</dbReference>
<keyword evidence="2" id="KW-1185">Reference proteome</keyword>
<comment type="caution">
    <text evidence="1">The sequence shown here is derived from an EMBL/GenBank/DDBJ whole genome shotgun (WGS) entry which is preliminary data.</text>
</comment>
<dbReference type="AlphaFoldDB" id="A0AAN5D9Q5"/>
<name>A0AAN5D9Q5_9BILA</name>
<feature type="non-terminal residue" evidence="1">
    <location>
        <position position="1"/>
    </location>
</feature>
<evidence type="ECO:0000313" key="1">
    <source>
        <dbReference type="EMBL" id="GMR59391.1"/>
    </source>
</evidence>
<feature type="non-terminal residue" evidence="1">
    <location>
        <position position="74"/>
    </location>
</feature>
<evidence type="ECO:0000313" key="2">
    <source>
        <dbReference type="Proteomes" id="UP001328107"/>
    </source>
</evidence>
<organism evidence="1 2">
    <name type="scientific">Pristionchus mayeri</name>
    <dbReference type="NCBI Taxonomy" id="1317129"/>
    <lineage>
        <taxon>Eukaryota</taxon>
        <taxon>Metazoa</taxon>
        <taxon>Ecdysozoa</taxon>
        <taxon>Nematoda</taxon>
        <taxon>Chromadorea</taxon>
        <taxon>Rhabditida</taxon>
        <taxon>Rhabditina</taxon>
        <taxon>Diplogasteromorpha</taxon>
        <taxon>Diplogasteroidea</taxon>
        <taxon>Neodiplogasteridae</taxon>
        <taxon>Pristionchus</taxon>
    </lineage>
</organism>
<gene>
    <name evidence="1" type="ORF">PMAYCL1PPCAC_29586</name>
</gene>